<dbReference type="InterPro" id="IPR029039">
    <property type="entry name" value="Flavoprotein-like_sf"/>
</dbReference>
<comment type="function">
    <text evidence="6">Quinone reductase that provides resistance to thiol-specific stress caused by electrophilic quinones.</text>
</comment>
<evidence type="ECO:0000313" key="8">
    <source>
        <dbReference type="EMBL" id="MFL9844185.1"/>
    </source>
</evidence>
<reference evidence="8 9" key="1">
    <citation type="submission" date="2024-06" db="EMBL/GenBank/DDBJ databases">
        <authorList>
            <person name="Kaempfer P."/>
            <person name="Viver T."/>
        </authorList>
    </citation>
    <scope>NUCLEOTIDE SEQUENCE [LARGE SCALE GENOMIC DNA]</scope>
    <source>
        <strain evidence="8 9">ST-119</strain>
    </source>
</reference>
<feature type="binding site" evidence="6">
    <location>
        <begin position="140"/>
        <end position="143"/>
    </location>
    <ligand>
        <name>FMN</name>
        <dbReference type="ChEBI" id="CHEBI:58210"/>
    </ligand>
</feature>
<comment type="function">
    <text evidence="6">Also exhibits azoreductase activity. Catalyzes the reductive cleavage of the azo bond in aromatic azo compounds to the corresponding amines.</text>
</comment>
<feature type="binding site" evidence="6">
    <location>
        <begin position="16"/>
        <end position="18"/>
    </location>
    <ligand>
        <name>FMN</name>
        <dbReference type="ChEBI" id="CHEBI:58210"/>
    </ligand>
</feature>
<dbReference type="PANTHER" id="PTHR43741:SF4">
    <property type="entry name" value="FMN-DEPENDENT NADH:QUINONE OXIDOREDUCTASE"/>
    <property type="match status" value="1"/>
</dbReference>
<evidence type="ECO:0000256" key="5">
    <source>
        <dbReference type="ARBA" id="ARBA00048542"/>
    </source>
</evidence>
<dbReference type="InterPro" id="IPR050104">
    <property type="entry name" value="FMN-dep_NADH:Q_OxRdtase_AzoR1"/>
</dbReference>
<dbReference type="InterPro" id="IPR003680">
    <property type="entry name" value="Flavodoxin_fold"/>
</dbReference>
<evidence type="ECO:0000256" key="6">
    <source>
        <dbReference type="HAMAP-Rule" id="MF_01216"/>
    </source>
</evidence>
<organism evidence="8 9">
    <name type="scientific">Flavobacterium rhizosphaerae</name>
    <dbReference type="NCBI Taxonomy" id="3163298"/>
    <lineage>
        <taxon>Bacteria</taxon>
        <taxon>Pseudomonadati</taxon>
        <taxon>Bacteroidota</taxon>
        <taxon>Flavobacteriia</taxon>
        <taxon>Flavobacteriales</taxon>
        <taxon>Flavobacteriaceae</taxon>
        <taxon>Flavobacterium</taxon>
    </lineage>
</organism>
<evidence type="ECO:0000256" key="1">
    <source>
        <dbReference type="ARBA" id="ARBA00022630"/>
    </source>
</evidence>
<keyword evidence="3 6" id="KW-0560">Oxidoreductase</keyword>
<comment type="similarity">
    <text evidence="6">Belongs to the azoreductase type 1 family.</text>
</comment>
<evidence type="ECO:0000256" key="2">
    <source>
        <dbReference type="ARBA" id="ARBA00022643"/>
    </source>
</evidence>
<dbReference type="EC" id="1.6.5.-" evidence="6"/>
<evidence type="ECO:0000313" key="9">
    <source>
        <dbReference type="Proteomes" id="UP001629156"/>
    </source>
</evidence>
<accession>A0ABW8YYE6</accession>
<dbReference type="Gene3D" id="3.40.50.360">
    <property type="match status" value="1"/>
</dbReference>
<keyword evidence="2 6" id="KW-0288">FMN</keyword>
<sequence length="199" mass="21139">MKNILHIITSPRGKESISIKLGNALVNEVLQTHPGSTVTELNLAEHPLPHLDEATVNALRTPVDQHTELQKEVIKASDAAIAQLFDADILVIGVPLYNFGVPSNLKSWLDHVLRAGKTFSYTAEGPKGLAAGKKVYLAFSSGGVYSEGPATGLDFATPYLTAVLGFIGIQDVSVIRAEGLAIPGLKENAFDKALASIEV</sequence>
<proteinExistence type="inferred from homology"/>
<evidence type="ECO:0000256" key="4">
    <source>
        <dbReference type="ARBA" id="ARBA00023027"/>
    </source>
</evidence>
<comment type="caution">
    <text evidence="8">The sequence shown here is derived from an EMBL/GenBank/DDBJ whole genome shotgun (WGS) entry which is preliminary data.</text>
</comment>
<comment type="caution">
    <text evidence="6">Lacks conserved residue(s) required for the propagation of feature annotation.</text>
</comment>
<feature type="domain" description="Flavodoxin-like fold" evidence="7">
    <location>
        <begin position="2"/>
        <end position="197"/>
    </location>
</feature>
<dbReference type="EMBL" id="JBELPZ010000005">
    <property type="protein sequence ID" value="MFL9844185.1"/>
    <property type="molecule type" value="Genomic_DNA"/>
</dbReference>
<dbReference type="PANTHER" id="PTHR43741">
    <property type="entry name" value="FMN-DEPENDENT NADH-AZOREDUCTASE 1"/>
    <property type="match status" value="1"/>
</dbReference>
<dbReference type="Proteomes" id="UP001629156">
    <property type="component" value="Unassembled WGS sequence"/>
</dbReference>
<comment type="catalytic activity">
    <reaction evidence="6">
        <text>2 a quinone + NADH + H(+) = 2 a 1,4-benzosemiquinone + NAD(+)</text>
        <dbReference type="Rhea" id="RHEA:65952"/>
        <dbReference type="ChEBI" id="CHEBI:15378"/>
        <dbReference type="ChEBI" id="CHEBI:57540"/>
        <dbReference type="ChEBI" id="CHEBI:57945"/>
        <dbReference type="ChEBI" id="CHEBI:132124"/>
        <dbReference type="ChEBI" id="CHEBI:134225"/>
    </reaction>
</comment>
<name>A0ABW8YYE6_9FLAO</name>
<dbReference type="HAMAP" id="MF_01216">
    <property type="entry name" value="Azoreductase_type1"/>
    <property type="match status" value="1"/>
</dbReference>
<gene>
    <name evidence="6" type="primary">azoR</name>
    <name evidence="8" type="ORF">ABS766_07105</name>
</gene>
<dbReference type="SUPFAM" id="SSF52218">
    <property type="entry name" value="Flavoproteins"/>
    <property type="match status" value="1"/>
</dbReference>
<dbReference type="InterPro" id="IPR023048">
    <property type="entry name" value="NADH:quinone_OxRdtase_FMN_depd"/>
</dbReference>
<keyword evidence="1 6" id="KW-0285">Flavoprotein</keyword>
<keyword evidence="9" id="KW-1185">Reference proteome</keyword>
<protein>
    <recommendedName>
        <fullName evidence="6">FMN dependent NADH:quinone oxidoreductase</fullName>
        <ecNumber evidence="6">1.6.5.-</ecNumber>
    </recommendedName>
    <alternativeName>
        <fullName evidence="6">Azo-dye reductase</fullName>
    </alternativeName>
    <alternativeName>
        <fullName evidence="6">FMN-dependent NADH-azo compound oxidoreductase</fullName>
    </alternativeName>
    <alternativeName>
        <fullName evidence="6">FMN-dependent NADH-azoreductase</fullName>
        <ecNumber evidence="6">1.7.1.17</ecNumber>
    </alternativeName>
</protein>
<comment type="subunit">
    <text evidence="6">Homodimer.</text>
</comment>
<comment type="cofactor">
    <cofactor evidence="6">
        <name>FMN</name>
        <dbReference type="ChEBI" id="CHEBI:58210"/>
    </cofactor>
    <text evidence="6">Binds 1 FMN per subunit.</text>
</comment>
<comment type="catalytic activity">
    <reaction evidence="5">
        <text>N,N-dimethyl-1,4-phenylenediamine + anthranilate + 2 NAD(+) = 2-(4-dimethylaminophenyl)diazenylbenzoate + 2 NADH + 2 H(+)</text>
        <dbReference type="Rhea" id="RHEA:55872"/>
        <dbReference type="ChEBI" id="CHEBI:15378"/>
        <dbReference type="ChEBI" id="CHEBI:15783"/>
        <dbReference type="ChEBI" id="CHEBI:16567"/>
        <dbReference type="ChEBI" id="CHEBI:57540"/>
        <dbReference type="ChEBI" id="CHEBI:57945"/>
        <dbReference type="ChEBI" id="CHEBI:71579"/>
        <dbReference type="EC" id="1.7.1.17"/>
    </reaction>
    <physiologicalReaction direction="right-to-left" evidence="5">
        <dbReference type="Rhea" id="RHEA:55874"/>
    </physiologicalReaction>
</comment>
<dbReference type="EC" id="1.7.1.17" evidence="6"/>
<dbReference type="Pfam" id="PF02525">
    <property type="entry name" value="Flavodoxin_2"/>
    <property type="match status" value="1"/>
</dbReference>
<evidence type="ECO:0000256" key="3">
    <source>
        <dbReference type="ARBA" id="ARBA00023002"/>
    </source>
</evidence>
<dbReference type="RefSeq" id="WP_408084438.1">
    <property type="nucleotide sequence ID" value="NZ_JBELPZ010000005.1"/>
</dbReference>
<keyword evidence="4 6" id="KW-0520">NAD</keyword>
<evidence type="ECO:0000259" key="7">
    <source>
        <dbReference type="Pfam" id="PF02525"/>
    </source>
</evidence>
<feature type="binding site" evidence="6">
    <location>
        <position position="10"/>
    </location>
    <ligand>
        <name>FMN</name>
        <dbReference type="ChEBI" id="CHEBI:58210"/>
    </ligand>
</feature>